<dbReference type="GO" id="GO:0016301">
    <property type="term" value="F:kinase activity"/>
    <property type="evidence" value="ECO:0007669"/>
    <property type="project" value="UniProtKB-KW"/>
</dbReference>
<dbReference type="SUPFAM" id="SSF56112">
    <property type="entry name" value="Protein kinase-like (PK-like)"/>
    <property type="match status" value="1"/>
</dbReference>
<evidence type="ECO:0000256" key="10">
    <source>
        <dbReference type="ARBA" id="ARBA00022840"/>
    </source>
</evidence>
<evidence type="ECO:0000256" key="1">
    <source>
        <dbReference type="ARBA" id="ARBA00004964"/>
    </source>
</evidence>
<reference evidence="17 18" key="1">
    <citation type="submission" date="2018-12" db="EMBL/GenBank/DDBJ databases">
        <authorList>
            <person name="Li F."/>
        </authorList>
    </citation>
    <scope>NUCLEOTIDE SEQUENCE [LARGE SCALE GENOMIC DNA]</scope>
    <source>
        <strain evidence="17 18">EGI 6500705</strain>
    </source>
</reference>
<gene>
    <name evidence="17" type="ORF">ELQ94_03410</name>
</gene>
<evidence type="ECO:0000256" key="3">
    <source>
        <dbReference type="ARBA" id="ARBA00011245"/>
    </source>
</evidence>
<dbReference type="OrthoDB" id="3787729at2"/>
<keyword evidence="18" id="KW-1185">Reference proteome</keyword>
<keyword evidence="6" id="KW-0321">Glycogen metabolism</keyword>
<evidence type="ECO:0000256" key="9">
    <source>
        <dbReference type="ARBA" id="ARBA00022777"/>
    </source>
</evidence>
<dbReference type="GO" id="GO:0005524">
    <property type="term" value="F:ATP binding"/>
    <property type="evidence" value="ECO:0007669"/>
    <property type="project" value="UniProtKB-KW"/>
</dbReference>
<evidence type="ECO:0000256" key="5">
    <source>
        <dbReference type="ARBA" id="ARBA00013882"/>
    </source>
</evidence>
<evidence type="ECO:0000256" key="8">
    <source>
        <dbReference type="ARBA" id="ARBA00022741"/>
    </source>
</evidence>
<dbReference type="EC" id="2.7.1.175" evidence="4"/>
<feature type="domain" description="Aminoglycoside phosphotransferase" evidence="15">
    <location>
        <begin position="206"/>
        <end position="365"/>
    </location>
</feature>
<dbReference type="InterPro" id="IPR002575">
    <property type="entry name" value="Aminoglycoside_PTrfase"/>
</dbReference>
<dbReference type="Pfam" id="PF01636">
    <property type="entry name" value="APH"/>
    <property type="match status" value="1"/>
</dbReference>
<dbReference type="AlphaFoldDB" id="A0A433JX70"/>
<evidence type="ECO:0000256" key="12">
    <source>
        <dbReference type="ARBA" id="ARBA00023277"/>
    </source>
</evidence>
<keyword evidence="8" id="KW-0547">Nucleotide-binding</keyword>
<keyword evidence="12" id="KW-0119">Carbohydrate metabolism</keyword>
<dbReference type="UniPathway" id="UPA00164"/>
<dbReference type="EMBL" id="RZGZ01000001">
    <property type="protein sequence ID" value="RUR03588.1"/>
    <property type="molecule type" value="Genomic_DNA"/>
</dbReference>
<keyword evidence="11" id="KW-0320">Glycogen biosynthesis</keyword>
<evidence type="ECO:0000313" key="17">
    <source>
        <dbReference type="EMBL" id="RUR03588.1"/>
    </source>
</evidence>
<dbReference type="Pfam" id="PF18085">
    <property type="entry name" value="Mak_N_cap"/>
    <property type="match status" value="1"/>
</dbReference>
<dbReference type="Gene3D" id="3.90.1200.10">
    <property type="match status" value="1"/>
</dbReference>
<keyword evidence="10" id="KW-0067">ATP-binding</keyword>
<dbReference type="InterPro" id="IPR040999">
    <property type="entry name" value="Mak_N_cap"/>
</dbReference>
<dbReference type="Proteomes" id="UP000274909">
    <property type="component" value="Unassembled WGS sequence"/>
</dbReference>
<evidence type="ECO:0000256" key="11">
    <source>
        <dbReference type="ARBA" id="ARBA00023056"/>
    </source>
</evidence>
<evidence type="ECO:0000256" key="4">
    <source>
        <dbReference type="ARBA" id="ARBA00011962"/>
    </source>
</evidence>
<evidence type="ECO:0000256" key="13">
    <source>
        <dbReference type="ARBA" id="ARBA00031251"/>
    </source>
</evidence>
<name>A0A433JX70_9MICO</name>
<accession>A0A433JX70</accession>
<sequence length="450" mass="47574">MSAVPPVLARWMARQRWYQAKGAEPAVRIVGTLEGETTGVRVTTFLLIDEAGTEPLLYQVPVSFRSEALPGADGALIGEADGLFLYDAPHDPAYVDLLLSAISSAGRLDGADAHATGHPSADPGTRVSSHVFAGEQSNTSIVVEVDGSVVPQTIVKLFRLVHHGENPDVTLQTGISAAGSDRVPRSFGVLTGSWPDTGRADGVAVGHLAAVQEFLPGSEDAWRVALRAAAAGEDFTAKAADLGEAVAEVHETLAAVFPTVPTAPADIADAVALMRSRLAMAVAEVPGLADHLEAIDAVYERAAHAEWPAQQRVHGDLHLGQVLWTQARGWVVIDFEGEPLRPMSERSRPDIALRDVAGMLRSFDYVAGSLGQEDGAGAAGASAWAVEGRDAFIDGYQRRSGADLAAHRDVLDAFELDKAVYETLYEVRNRPTWLGIPLAAVARLAGPTNA</sequence>
<comment type="catalytic activity">
    <reaction evidence="14">
        <text>D-maltose + ATP = alpha-maltose 1-phosphate + ADP + H(+)</text>
        <dbReference type="Rhea" id="RHEA:31915"/>
        <dbReference type="ChEBI" id="CHEBI:15378"/>
        <dbReference type="ChEBI" id="CHEBI:17306"/>
        <dbReference type="ChEBI" id="CHEBI:30616"/>
        <dbReference type="ChEBI" id="CHEBI:63576"/>
        <dbReference type="ChEBI" id="CHEBI:456216"/>
        <dbReference type="EC" id="2.7.1.175"/>
    </reaction>
</comment>
<dbReference type="InterPro" id="IPR011009">
    <property type="entry name" value="Kinase-like_dom_sf"/>
</dbReference>
<comment type="pathway">
    <text evidence="1">Glycan biosynthesis; glycogen biosynthesis.</text>
</comment>
<protein>
    <recommendedName>
        <fullName evidence="5">Maltokinase</fullName>
        <ecNumber evidence="4">2.7.1.175</ecNumber>
    </recommendedName>
    <alternativeName>
        <fullName evidence="13">Maltose-1-phosphate synthase</fullName>
    </alternativeName>
</protein>
<evidence type="ECO:0000256" key="6">
    <source>
        <dbReference type="ARBA" id="ARBA00022600"/>
    </source>
</evidence>
<evidence type="ECO:0000313" key="18">
    <source>
        <dbReference type="Proteomes" id="UP000274909"/>
    </source>
</evidence>
<comment type="similarity">
    <text evidence="2">Belongs to the aminoglycoside phosphotransferase family.</text>
</comment>
<proteinExistence type="inferred from homology"/>
<evidence type="ECO:0000256" key="14">
    <source>
        <dbReference type="ARBA" id="ARBA00049067"/>
    </source>
</evidence>
<dbReference type="RefSeq" id="WP_127047131.1">
    <property type="nucleotide sequence ID" value="NZ_RZGZ01000001.1"/>
</dbReference>
<evidence type="ECO:0000259" key="16">
    <source>
        <dbReference type="Pfam" id="PF18085"/>
    </source>
</evidence>
<evidence type="ECO:0000259" key="15">
    <source>
        <dbReference type="Pfam" id="PF01636"/>
    </source>
</evidence>
<evidence type="ECO:0000256" key="2">
    <source>
        <dbReference type="ARBA" id="ARBA00006219"/>
    </source>
</evidence>
<comment type="caution">
    <text evidence="17">The sequence shown here is derived from an EMBL/GenBank/DDBJ whole genome shotgun (WGS) entry which is preliminary data.</text>
</comment>
<keyword evidence="9" id="KW-0418">Kinase</keyword>
<feature type="domain" description="Maltokinase N-terminal cap" evidence="16">
    <location>
        <begin position="11"/>
        <end position="91"/>
    </location>
</feature>
<dbReference type="GO" id="GO:0005978">
    <property type="term" value="P:glycogen biosynthetic process"/>
    <property type="evidence" value="ECO:0007669"/>
    <property type="project" value="UniProtKB-UniPathway"/>
</dbReference>
<comment type="subunit">
    <text evidence="3">Monomer.</text>
</comment>
<keyword evidence="7 17" id="KW-0808">Transferase</keyword>
<evidence type="ECO:0000256" key="7">
    <source>
        <dbReference type="ARBA" id="ARBA00022679"/>
    </source>
</evidence>
<organism evidence="17 18">
    <name type="scientific">Labedella endophytica</name>
    <dbReference type="NCBI Taxonomy" id="1523160"/>
    <lineage>
        <taxon>Bacteria</taxon>
        <taxon>Bacillati</taxon>
        <taxon>Actinomycetota</taxon>
        <taxon>Actinomycetes</taxon>
        <taxon>Micrococcales</taxon>
        <taxon>Microbacteriaceae</taxon>
        <taxon>Labedella</taxon>
    </lineage>
</organism>